<sequence>MPYTRFDKLYIERKRTIIKHCLGMFLKYSNENGDKYFYTDLKSNPKSGFIEFSESSRMGSVREFIINFGRVNIKFLA</sequence>
<proteinExistence type="predicted"/>
<evidence type="ECO:0000313" key="1">
    <source>
        <dbReference type="EMBL" id="GAA5803194.1"/>
    </source>
</evidence>
<comment type="caution">
    <text evidence="1">The sequence shown here is derived from an EMBL/GenBank/DDBJ whole genome shotgun (WGS) entry which is preliminary data.</text>
</comment>
<evidence type="ECO:0000313" key="2">
    <source>
        <dbReference type="Proteomes" id="UP001476247"/>
    </source>
</evidence>
<dbReference type="Proteomes" id="UP001476247">
    <property type="component" value="Unassembled WGS sequence"/>
</dbReference>
<organism evidence="1 2">
    <name type="scientific">Helicostylum pulchrum</name>
    <dbReference type="NCBI Taxonomy" id="562976"/>
    <lineage>
        <taxon>Eukaryota</taxon>
        <taxon>Fungi</taxon>
        <taxon>Fungi incertae sedis</taxon>
        <taxon>Mucoromycota</taxon>
        <taxon>Mucoromycotina</taxon>
        <taxon>Mucoromycetes</taxon>
        <taxon>Mucorales</taxon>
        <taxon>Mucorineae</taxon>
        <taxon>Mucoraceae</taxon>
        <taxon>Helicostylum</taxon>
    </lineage>
</organism>
<accession>A0ABP9Y893</accession>
<name>A0ABP9Y893_9FUNG</name>
<reference evidence="1 2" key="1">
    <citation type="submission" date="2024-04" db="EMBL/GenBank/DDBJ databases">
        <title>genome sequences of Mucor flavus KT1a and Helicostylum pulchrum KT1b strains isolation_sourced from the surface of a dry-aged beef.</title>
        <authorList>
            <person name="Toyotome T."/>
            <person name="Hosono M."/>
            <person name="Torimaru M."/>
            <person name="Fukuda K."/>
            <person name="Mikami N."/>
        </authorList>
    </citation>
    <scope>NUCLEOTIDE SEQUENCE [LARGE SCALE GENOMIC DNA]</scope>
    <source>
        <strain evidence="1 2">KT1b</strain>
    </source>
</reference>
<keyword evidence="2" id="KW-1185">Reference proteome</keyword>
<protein>
    <submittedName>
        <fullName evidence="1">Uncharacterized protein</fullName>
    </submittedName>
</protein>
<dbReference type="EMBL" id="BAABUJ010000026">
    <property type="protein sequence ID" value="GAA5803194.1"/>
    <property type="molecule type" value="Genomic_DNA"/>
</dbReference>
<gene>
    <name evidence="1" type="ORF">HPULCUR_008670</name>
</gene>